<reference evidence="2 3" key="1">
    <citation type="submission" date="2021-06" db="EMBL/GenBank/DDBJ databases">
        <title>Caerostris extrusa draft genome.</title>
        <authorList>
            <person name="Kono N."/>
            <person name="Arakawa K."/>
        </authorList>
    </citation>
    <scope>NUCLEOTIDE SEQUENCE [LARGE SCALE GENOMIC DNA]</scope>
</reference>
<evidence type="ECO:0000256" key="1">
    <source>
        <dbReference type="SAM" id="MobiDB-lite"/>
    </source>
</evidence>
<keyword evidence="3" id="KW-1185">Reference proteome</keyword>
<dbReference type="EMBL" id="BPLR01000450">
    <property type="protein sequence ID" value="GIY94908.1"/>
    <property type="molecule type" value="Genomic_DNA"/>
</dbReference>
<organism evidence="2 3">
    <name type="scientific">Caerostris extrusa</name>
    <name type="common">Bark spider</name>
    <name type="synonym">Caerostris bankana</name>
    <dbReference type="NCBI Taxonomy" id="172846"/>
    <lineage>
        <taxon>Eukaryota</taxon>
        <taxon>Metazoa</taxon>
        <taxon>Ecdysozoa</taxon>
        <taxon>Arthropoda</taxon>
        <taxon>Chelicerata</taxon>
        <taxon>Arachnida</taxon>
        <taxon>Araneae</taxon>
        <taxon>Araneomorphae</taxon>
        <taxon>Entelegynae</taxon>
        <taxon>Araneoidea</taxon>
        <taxon>Araneidae</taxon>
        <taxon>Caerostris</taxon>
    </lineage>
</organism>
<proteinExistence type="predicted"/>
<dbReference type="AlphaFoldDB" id="A0AAV4XME8"/>
<evidence type="ECO:0000313" key="2">
    <source>
        <dbReference type="EMBL" id="GIY94908.1"/>
    </source>
</evidence>
<name>A0AAV4XME8_CAEEX</name>
<accession>A0AAV4XME8</accession>
<protein>
    <submittedName>
        <fullName evidence="2">Uncharacterized protein</fullName>
    </submittedName>
</protein>
<evidence type="ECO:0000313" key="3">
    <source>
        <dbReference type="Proteomes" id="UP001054945"/>
    </source>
</evidence>
<feature type="region of interest" description="Disordered" evidence="1">
    <location>
        <begin position="1"/>
        <end position="29"/>
    </location>
</feature>
<dbReference type="Proteomes" id="UP001054945">
    <property type="component" value="Unassembled WGS sequence"/>
</dbReference>
<gene>
    <name evidence="2" type="ORF">CEXT_650741</name>
</gene>
<sequence length="117" mass="13430">MARRLTCFPETADQKQEDSPYQQNDVSGKEKRTVRLYNGERLTLIVNKIKIYEEDEFAALHTPRFGPGSVLTTTFIFQDEGDHSSSDDMEYYNEIGQPLTPADFEAGQKSSRYHAFL</sequence>
<comment type="caution">
    <text evidence="2">The sequence shown here is derived from an EMBL/GenBank/DDBJ whole genome shotgun (WGS) entry which is preliminary data.</text>
</comment>